<feature type="transmembrane region" description="Helical" evidence="4">
    <location>
        <begin position="128"/>
        <end position="147"/>
    </location>
</feature>
<evidence type="ECO:0000256" key="2">
    <source>
        <dbReference type="ARBA" id="ARBA00022777"/>
    </source>
</evidence>
<dbReference type="Gene3D" id="1.20.5.1930">
    <property type="match status" value="1"/>
</dbReference>
<dbReference type="InterPro" id="IPR011712">
    <property type="entry name" value="Sig_transdc_His_kin_sub3_dim/P"/>
</dbReference>
<keyword evidence="4" id="KW-1133">Transmembrane helix</keyword>
<comment type="caution">
    <text evidence="6">The sequence shown here is derived from an EMBL/GenBank/DDBJ whole genome shotgun (WGS) entry which is preliminary data.</text>
</comment>
<dbReference type="GO" id="GO:0016301">
    <property type="term" value="F:kinase activity"/>
    <property type="evidence" value="ECO:0007669"/>
    <property type="project" value="UniProtKB-KW"/>
</dbReference>
<dbReference type="CDD" id="cd16917">
    <property type="entry name" value="HATPase_UhpB-NarQ-NarX-like"/>
    <property type="match status" value="1"/>
</dbReference>
<accession>A0ABT5FYB2</accession>
<protein>
    <submittedName>
        <fullName evidence="6">Histidine kinase</fullName>
    </submittedName>
</protein>
<evidence type="ECO:0000256" key="1">
    <source>
        <dbReference type="ARBA" id="ARBA00022679"/>
    </source>
</evidence>
<dbReference type="RefSeq" id="WP_272176613.1">
    <property type="nucleotide sequence ID" value="NZ_JAQOSK010000009.1"/>
</dbReference>
<evidence type="ECO:0000259" key="5">
    <source>
        <dbReference type="Pfam" id="PF07730"/>
    </source>
</evidence>
<keyword evidence="7" id="KW-1185">Reference proteome</keyword>
<evidence type="ECO:0000256" key="4">
    <source>
        <dbReference type="SAM" id="Phobius"/>
    </source>
</evidence>
<feature type="transmembrane region" description="Helical" evidence="4">
    <location>
        <begin position="63"/>
        <end position="80"/>
    </location>
</feature>
<keyword evidence="1" id="KW-0808">Transferase</keyword>
<keyword evidence="4" id="KW-0812">Transmembrane</keyword>
<dbReference type="SUPFAM" id="SSF55874">
    <property type="entry name" value="ATPase domain of HSP90 chaperone/DNA topoisomerase II/histidine kinase"/>
    <property type="match status" value="1"/>
</dbReference>
<evidence type="ECO:0000256" key="3">
    <source>
        <dbReference type="ARBA" id="ARBA00023012"/>
    </source>
</evidence>
<feature type="domain" description="Signal transduction histidine kinase subgroup 3 dimerisation and phosphoacceptor" evidence="5">
    <location>
        <begin position="225"/>
        <end position="292"/>
    </location>
</feature>
<gene>
    <name evidence="6" type="ORF">PO587_24075</name>
</gene>
<dbReference type="EMBL" id="JAQOSK010000009">
    <property type="protein sequence ID" value="MDC2957540.1"/>
    <property type="molecule type" value="Genomic_DNA"/>
</dbReference>
<dbReference type="PANTHER" id="PTHR24421:SF63">
    <property type="entry name" value="SENSOR HISTIDINE KINASE DESK"/>
    <property type="match status" value="1"/>
</dbReference>
<dbReference type="PANTHER" id="PTHR24421">
    <property type="entry name" value="NITRATE/NITRITE SENSOR PROTEIN NARX-RELATED"/>
    <property type="match status" value="1"/>
</dbReference>
<feature type="transmembrane region" description="Helical" evidence="4">
    <location>
        <begin position="101"/>
        <end position="122"/>
    </location>
</feature>
<evidence type="ECO:0000313" key="6">
    <source>
        <dbReference type="EMBL" id="MDC2957540.1"/>
    </source>
</evidence>
<keyword evidence="3" id="KW-0902">Two-component regulatory system</keyword>
<sequence length="419" mass="44529">MTDGGAVLGRIRGWQRRHWRERSKAERVELQSVITWYVTTWIFSVSWLGLPLVGALARRPGPLVVGTLLLLVGALQCVEANRRTRSVLDHYLGRAPLPPRALRPAAVLLALALALTLVLASLDGADPVAVRLFAGAALLPFGLLYGLVAPVRVFLRRSAALAVALMAAFGCVDREPAGIVMIGVLTVFGALFSLLACRCGAWTLSVLWEAERAREVEARLAVAEERLRFGRDLHDVVGRNLAVIALKSELAVQLARRGRPEAVEQMVEVQRIAQESQREVREVVRGYRKADLGIELAGAQGVLSAAGIECEVRGAAAELAPEVQSALGWVVREATTNVLRHGDTTRCAVVLTVEEGRVVLTVENDGASAPAGAGAGGSGLAGLRERLSAVGGTLEAGLVGGDLFRVVAEVPVSVREVSA</sequence>
<keyword evidence="4" id="KW-0472">Membrane</keyword>
<organism evidence="6 7">
    <name type="scientific">Streptomyces gilvifuscus</name>
    <dbReference type="NCBI Taxonomy" id="1550617"/>
    <lineage>
        <taxon>Bacteria</taxon>
        <taxon>Bacillati</taxon>
        <taxon>Actinomycetota</taxon>
        <taxon>Actinomycetes</taxon>
        <taxon>Kitasatosporales</taxon>
        <taxon>Streptomycetaceae</taxon>
        <taxon>Streptomyces</taxon>
    </lineage>
</organism>
<reference evidence="6 7" key="1">
    <citation type="journal article" date="2015" name="Int. J. Syst. Evol. Microbiol.">
        <title>Streptomyces gilvifuscus sp. nov., an actinomycete that produces antibacterial compounds isolated from soil.</title>
        <authorList>
            <person name="Nguyen T.M."/>
            <person name="Kim J."/>
        </authorList>
    </citation>
    <scope>NUCLEOTIDE SEQUENCE [LARGE SCALE GENOMIC DNA]</scope>
    <source>
        <strain evidence="6 7">T113</strain>
    </source>
</reference>
<feature type="transmembrane region" description="Helical" evidence="4">
    <location>
        <begin position="178"/>
        <end position="197"/>
    </location>
</feature>
<dbReference type="Pfam" id="PF07730">
    <property type="entry name" value="HisKA_3"/>
    <property type="match status" value="1"/>
</dbReference>
<dbReference type="Proteomes" id="UP001221328">
    <property type="component" value="Unassembled WGS sequence"/>
</dbReference>
<proteinExistence type="predicted"/>
<dbReference type="InterPro" id="IPR050482">
    <property type="entry name" value="Sensor_HK_TwoCompSys"/>
</dbReference>
<name>A0ABT5FYB2_9ACTN</name>
<dbReference type="Gene3D" id="3.30.565.10">
    <property type="entry name" value="Histidine kinase-like ATPase, C-terminal domain"/>
    <property type="match status" value="1"/>
</dbReference>
<keyword evidence="2 6" id="KW-0418">Kinase</keyword>
<evidence type="ECO:0000313" key="7">
    <source>
        <dbReference type="Proteomes" id="UP001221328"/>
    </source>
</evidence>
<dbReference type="InterPro" id="IPR036890">
    <property type="entry name" value="HATPase_C_sf"/>
</dbReference>
<feature type="transmembrane region" description="Helical" evidence="4">
    <location>
        <begin position="34"/>
        <end position="57"/>
    </location>
</feature>